<dbReference type="InterPro" id="IPR002889">
    <property type="entry name" value="WSC_carb-bd"/>
</dbReference>
<protein>
    <submittedName>
        <fullName evidence="4">WSC domain-containing protein</fullName>
    </submittedName>
</protein>
<feature type="domain" description="WSC" evidence="3">
    <location>
        <begin position="122"/>
        <end position="214"/>
    </location>
</feature>
<reference evidence="4 5" key="1">
    <citation type="journal article" date="2019" name="Nat. Ecol. Evol.">
        <title>Megaphylogeny resolves global patterns of mushroom evolution.</title>
        <authorList>
            <person name="Varga T."/>
            <person name="Krizsan K."/>
            <person name="Foldi C."/>
            <person name="Dima B."/>
            <person name="Sanchez-Garcia M."/>
            <person name="Sanchez-Ramirez S."/>
            <person name="Szollosi G.J."/>
            <person name="Szarkandi J.G."/>
            <person name="Papp V."/>
            <person name="Albert L."/>
            <person name="Andreopoulos W."/>
            <person name="Angelini C."/>
            <person name="Antonin V."/>
            <person name="Barry K.W."/>
            <person name="Bougher N.L."/>
            <person name="Buchanan P."/>
            <person name="Buyck B."/>
            <person name="Bense V."/>
            <person name="Catcheside P."/>
            <person name="Chovatia M."/>
            <person name="Cooper J."/>
            <person name="Damon W."/>
            <person name="Desjardin D."/>
            <person name="Finy P."/>
            <person name="Geml J."/>
            <person name="Haridas S."/>
            <person name="Hughes K."/>
            <person name="Justo A."/>
            <person name="Karasinski D."/>
            <person name="Kautmanova I."/>
            <person name="Kiss B."/>
            <person name="Kocsube S."/>
            <person name="Kotiranta H."/>
            <person name="LaButti K.M."/>
            <person name="Lechner B.E."/>
            <person name="Liimatainen K."/>
            <person name="Lipzen A."/>
            <person name="Lukacs Z."/>
            <person name="Mihaltcheva S."/>
            <person name="Morgado L.N."/>
            <person name="Niskanen T."/>
            <person name="Noordeloos M.E."/>
            <person name="Ohm R.A."/>
            <person name="Ortiz-Santana B."/>
            <person name="Ovrebo C."/>
            <person name="Racz N."/>
            <person name="Riley R."/>
            <person name="Savchenko A."/>
            <person name="Shiryaev A."/>
            <person name="Soop K."/>
            <person name="Spirin V."/>
            <person name="Szebenyi C."/>
            <person name="Tomsovsky M."/>
            <person name="Tulloss R.E."/>
            <person name="Uehling J."/>
            <person name="Grigoriev I.V."/>
            <person name="Vagvolgyi C."/>
            <person name="Papp T."/>
            <person name="Martin F.M."/>
            <person name="Miettinen O."/>
            <person name="Hibbett D.S."/>
            <person name="Nagy L.G."/>
        </authorList>
    </citation>
    <scope>NUCLEOTIDE SEQUENCE [LARGE SCALE GENOMIC DNA]</scope>
    <source>
        <strain evidence="4 5">CBS 166.37</strain>
    </source>
</reference>
<dbReference type="AlphaFoldDB" id="A0A5C3M3Q3"/>
<evidence type="ECO:0000259" key="3">
    <source>
        <dbReference type="PROSITE" id="PS51212"/>
    </source>
</evidence>
<keyword evidence="1" id="KW-0677">Repeat</keyword>
<feature type="signal peptide" evidence="2">
    <location>
        <begin position="1"/>
        <end position="21"/>
    </location>
</feature>
<keyword evidence="5" id="KW-1185">Reference proteome</keyword>
<dbReference type="EMBL" id="ML213619">
    <property type="protein sequence ID" value="TFK35711.1"/>
    <property type="molecule type" value="Genomic_DNA"/>
</dbReference>
<accession>A0A5C3M3Q3</accession>
<evidence type="ECO:0000256" key="1">
    <source>
        <dbReference type="ARBA" id="ARBA00022737"/>
    </source>
</evidence>
<dbReference type="PANTHER" id="PTHR45964:SF5">
    <property type="entry name" value="WSCD FAMILY MEMBER CG9164"/>
    <property type="match status" value="1"/>
</dbReference>
<gene>
    <name evidence="4" type="ORF">BDQ12DRAFT_737419</name>
</gene>
<dbReference type="Proteomes" id="UP000308652">
    <property type="component" value="Unassembled WGS sequence"/>
</dbReference>
<dbReference type="PROSITE" id="PS51212">
    <property type="entry name" value="WSC"/>
    <property type="match status" value="3"/>
</dbReference>
<feature type="chain" id="PRO_5022800934" evidence="2">
    <location>
        <begin position="22"/>
        <end position="313"/>
    </location>
</feature>
<dbReference type="Pfam" id="PF01822">
    <property type="entry name" value="WSC"/>
    <property type="match status" value="3"/>
</dbReference>
<evidence type="ECO:0000256" key="2">
    <source>
        <dbReference type="SAM" id="SignalP"/>
    </source>
</evidence>
<dbReference type="STRING" id="68775.A0A5C3M3Q3"/>
<organism evidence="4 5">
    <name type="scientific">Crucibulum laeve</name>
    <dbReference type="NCBI Taxonomy" id="68775"/>
    <lineage>
        <taxon>Eukaryota</taxon>
        <taxon>Fungi</taxon>
        <taxon>Dikarya</taxon>
        <taxon>Basidiomycota</taxon>
        <taxon>Agaricomycotina</taxon>
        <taxon>Agaricomycetes</taxon>
        <taxon>Agaricomycetidae</taxon>
        <taxon>Agaricales</taxon>
        <taxon>Agaricineae</taxon>
        <taxon>Nidulariaceae</taxon>
        <taxon>Crucibulum</taxon>
    </lineage>
</organism>
<feature type="domain" description="WSC" evidence="3">
    <location>
        <begin position="27"/>
        <end position="121"/>
    </location>
</feature>
<dbReference type="SMART" id="SM00321">
    <property type="entry name" value="WSC"/>
    <property type="match status" value="3"/>
</dbReference>
<feature type="domain" description="WSC" evidence="3">
    <location>
        <begin position="215"/>
        <end position="309"/>
    </location>
</feature>
<dbReference type="OrthoDB" id="5985073at2759"/>
<dbReference type="PANTHER" id="PTHR45964">
    <property type="entry name" value="WSCD FAMILY MEMBER CG9164"/>
    <property type="match status" value="1"/>
</dbReference>
<proteinExistence type="predicted"/>
<dbReference type="InterPro" id="IPR051589">
    <property type="entry name" value="Sialate-O-sulfotransferase"/>
</dbReference>
<evidence type="ECO:0000313" key="5">
    <source>
        <dbReference type="Proteomes" id="UP000308652"/>
    </source>
</evidence>
<evidence type="ECO:0000313" key="4">
    <source>
        <dbReference type="EMBL" id="TFK35711.1"/>
    </source>
</evidence>
<keyword evidence="2" id="KW-0732">Signal</keyword>
<sequence length="313" mass="33690">MAHSFKVYVALSASLLLRALATSVTDGWTSVGCYTDSRDSRTLRTASFTSVDDMTVSDCISFCATGNYKYAGLEFGRECYCDNNIHTPAAPANVADCNMTCTGDQTSTCGGVDRISIVTASRTPLGCYTDSRDSRTLRTASFTSVDDMTIQSCIDFCAVGNYQYAGLEFGRECYCDNIIQTPAVQVNLGQCNMTCTGDGTTFCGAADRISISTLSWTTLGCYTDSRDSRTLRTASFTSVEDMTIQSCLDFCTAGQYQFAGLEFGRECYCDNTIRTPATSTDIEDCNVPCTGDSDAFCGGVDRISIATFTSSLT</sequence>
<name>A0A5C3M3Q3_9AGAR</name>